<evidence type="ECO:0000256" key="1">
    <source>
        <dbReference type="SAM" id="MobiDB-lite"/>
    </source>
</evidence>
<feature type="region of interest" description="Disordered" evidence="1">
    <location>
        <begin position="1"/>
        <end position="24"/>
    </location>
</feature>
<sequence length="74" mass="7975">MGLGNDEEEDNNNNSNSNKVDDEGDDGCGKSFASVYCSICLEHVADNGDRSWAKLQCGHQFHLGNSNFSSSSCL</sequence>
<dbReference type="GO" id="GO:0004842">
    <property type="term" value="F:ubiquitin-protein transferase activity"/>
    <property type="evidence" value="ECO:0007669"/>
    <property type="project" value="InterPro"/>
</dbReference>
<dbReference type="AlphaFoldDB" id="A0A4D6N5S1"/>
<gene>
    <name evidence="2" type="ORF">DEO72_LG9g2336</name>
</gene>
<name>A0A4D6N5S1_VIGUN</name>
<dbReference type="Proteomes" id="UP000501690">
    <property type="component" value="Linkage Group LG9"/>
</dbReference>
<accession>A0A4D6N5S1</accession>
<feature type="compositionally biased region" description="Acidic residues" evidence="1">
    <location>
        <begin position="1"/>
        <end position="11"/>
    </location>
</feature>
<keyword evidence="3" id="KW-1185">Reference proteome</keyword>
<reference evidence="2 3" key="1">
    <citation type="submission" date="2019-04" db="EMBL/GenBank/DDBJ databases">
        <title>An improved genome assembly and genetic linkage map for asparagus bean, Vigna unguiculata ssp. sesquipedialis.</title>
        <authorList>
            <person name="Xia Q."/>
            <person name="Zhang R."/>
            <person name="Dong Y."/>
        </authorList>
    </citation>
    <scope>NUCLEOTIDE SEQUENCE [LARGE SCALE GENOMIC DNA]</scope>
    <source>
        <tissue evidence="2">Leaf</tissue>
    </source>
</reference>
<protein>
    <recommendedName>
        <fullName evidence="4">RING-type domain-containing protein</fullName>
    </recommendedName>
</protein>
<dbReference type="InterPro" id="IPR044274">
    <property type="entry name" value="RFI2"/>
</dbReference>
<dbReference type="Gene3D" id="3.30.40.10">
    <property type="entry name" value="Zinc/RING finger domain, C3HC4 (zinc finger)"/>
    <property type="match status" value="1"/>
</dbReference>
<dbReference type="InterPro" id="IPR013083">
    <property type="entry name" value="Znf_RING/FYVE/PHD"/>
</dbReference>
<evidence type="ECO:0008006" key="4">
    <source>
        <dbReference type="Google" id="ProtNLM"/>
    </source>
</evidence>
<dbReference type="PANTHER" id="PTHR46798:SF3">
    <property type="entry name" value="RING FINGER FAMILY PROTEIN"/>
    <property type="match status" value="1"/>
</dbReference>
<organism evidence="2 3">
    <name type="scientific">Vigna unguiculata</name>
    <name type="common">Cowpea</name>
    <dbReference type="NCBI Taxonomy" id="3917"/>
    <lineage>
        <taxon>Eukaryota</taxon>
        <taxon>Viridiplantae</taxon>
        <taxon>Streptophyta</taxon>
        <taxon>Embryophyta</taxon>
        <taxon>Tracheophyta</taxon>
        <taxon>Spermatophyta</taxon>
        <taxon>Magnoliopsida</taxon>
        <taxon>eudicotyledons</taxon>
        <taxon>Gunneridae</taxon>
        <taxon>Pentapetalae</taxon>
        <taxon>rosids</taxon>
        <taxon>fabids</taxon>
        <taxon>Fabales</taxon>
        <taxon>Fabaceae</taxon>
        <taxon>Papilionoideae</taxon>
        <taxon>50 kb inversion clade</taxon>
        <taxon>NPAAA clade</taxon>
        <taxon>indigoferoid/millettioid clade</taxon>
        <taxon>Phaseoleae</taxon>
        <taxon>Vigna</taxon>
    </lineage>
</organism>
<dbReference type="EMBL" id="CP039353">
    <property type="protein sequence ID" value="QCE07317.1"/>
    <property type="molecule type" value="Genomic_DNA"/>
</dbReference>
<evidence type="ECO:0000313" key="3">
    <source>
        <dbReference type="Proteomes" id="UP000501690"/>
    </source>
</evidence>
<dbReference type="SUPFAM" id="SSF57850">
    <property type="entry name" value="RING/U-box"/>
    <property type="match status" value="1"/>
</dbReference>
<evidence type="ECO:0000313" key="2">
    <source>
        <dbReference type="EMBL" id="QCE07317.1"/>
    </source>
</evidence>
<proteinExistence type="predicted"/>
<dbReference type="PANTHER" id="PTHR46798">
    <property type="entry name" value="OS09G0511500 PROTEIN"/>
    <property type="match status" value="1"/>
</dbReference>